<name>A0ABY9PA42_9GAMM</name>
<evidence type="ECO:0000256" key="1">
    <source>
        <dbReference type="SAM" id="SignalP"/>
    </source>
</evidence>
<feature type="signal peptide" evidence="1">
    <location>
        <begin position="1"/>
        <end position="22"/>
    </location>
</feature>
<sequence length="214" mass="23413">MKNAILLAGLTVVAATALGLSACSNAVKDPKYERNPDPKRKYVVTAKVDGAPGPFRDAVAGVQYRIGPDRACMPPAEPISGTFPTQSRAQVEAKVRKESGSEFEFDVYLDAMLAKDYFGRGVCNWQVEIASLSLRPTGAESERKFDVSFSGSALEAGRPLVLYARREMYAVPFEDSYDAFETAIEKEHAQARYGSDPSKFFTITLSARESGDDY</sequence>
<dbReference type="RefSeq" id="WP_309152455.1">
    <property type="nucleotide sequence ID" value="NZ_CP133568.1"/>
</dbReference>
<dbReference type="EMBL" id="CP133568">
    <property type="protein sequence ID" value="WMT03917.1"/>
    <property type="molecule type" value="Genomic_DNA"/>
</dbReference>
<keyword evidence="3" id="KW-1185">Reference proteome</keyword>
<protein>
    <recommendedName>
        <fullName evidence="4">Lipoprotein</fullName>
    </recommendedName>
</protein>
<gene>
    <name evidence="2" type="ORF">RDV84_03465</name>
</gene>
<evidence type="ECO:0000313" key="3">
    <source>
        <dbReference type="Proteomes" id="UP001229313"/>
    </source>
</evidence>
<evidence type="ECO:0008006" key="4">
    <source>
        <dbReference type="Google" id="ProtNLM"/>
    </source>
</evidence>
<evidence type="ECO:0000313" key="2">
    <source>
        <dbReference type="EMBL" id="WMT03917.1"/>
    </source>
</evidence>
<organism evidence="2 3">
    <name type="scientific">Lysobacter yananisis</name>
    <dbReference type="NCBI Taxonomy" id="1003114"/>
    <lineage>
        <taxon>Bacteria</taxon>
        <taxon>Pseudomonadati</taxon>
        <taxon>Pseudomonadota</taxon>
        <taxon>Gammaproteobacteria</taxon>
        <taxon>Lysobacterales</taxon>
        <taxon>Lysobacteraceae</taxon>
        <taxon>Lysobacter</taxon>
    </lineage>
</organism>
<accession>A0ABY9PA42</accession>
<feature type="chain" id="PRO_5046212507" description="Lipoprotein" evidence="1">
    <location>
        <begin position="23"/>
        <end position="214"/>
    </location>
</feature>
<proteinExistence type="predicted"/>
<keyword evidence="1" id="KW-0732">Signal</keyword>
<dbReference type="Proteomes" id="UP001229313">
    <property type="component" value="Chromosome"/>
</dbReference>
<dbReference type="PROSITE" id="PS51257">
    <property type="entry name" value="PROKAR_LIPOPROTEIN"/>
    <property type="match status" value="1"/>
</dbReference>
<reference evidence="2 3" key="1">
    <citation type="submission" date="2023-08" db="EMBL/GenBank/DDBJ databases">
        <title>The whole genome sequence of Lysobacter yananisis.</title>
        <authorList>
            <person name="Sun H."/>
        </authorList>
    </citation>
    <scope>NUCLEOTIDE SEQUENCE [LARGE SCALE GENOMIC DNA]</scope>
    <source>
        <strain evidence="2 3">SNNU513</strain>
    </source>
</reference>